<comment type="caution">
    <text evidence="7">The sequence shown here is derived from an EMBL/GenBank/DDBJ whole genome shotgun (WGS) entry which is preliminary data.</text>
</comment>
<dbReference type="CDD" id="cd01075">
    <property type="entry name" value="NAD_bind_Leu_Phe_Val_DH"/>
    <property type="match status" value="1"/>
</dbReference>
<dbReference type="InterPro" id="IPR046346">
    <property type="entry name" value="Aminoacid_DH-like_N_sf"/>
</dbReference>
<feature type="domain" description="Glutamate/phenylalanine/leucine/valine/L-tryptophan dehydrogenase C-terminal" evidence="6">
    <location>
        <begin position="163"/>
        <end position="364"/>
    </location>
</feature>
<sequence>MCATFSFQNFVGIFMSVFDHPAYDQHEHVAFYHDIKSGLKAIIAVHNTNLGPSLGGCRMWPYANSAEALTDVLRLSKGMSYKSAMANLKLGGGKSVIIGDPRKDKSSDMMLAMGDFIQSLGGKYISAEDSGIAVSDLKTMAQRSSYIAGTHAKYRYDGGPADGNPAPSTAYGVYMGLKASVAHKLKSDLKGVSVAIQGLGHVGFRLAEHLHKEGAKLYVTDIYPDNLDKAAQQFGATVVSPDEIFALDVDVFAPCALGSAINDHSIGQLKASVIAGAANNQLAEERHGQMLMEKGILYAPDYVINAGGVIDIYHQKQGSTAEALRKHLEGLGDTLTEIYQKAEQQGLPTNIEANKIAEQRFLAGV</sequence>
<dbReference type="SUPFAM" id="SSF51735">
    <property type="entry name" value="NAD(P)-binding Rossmann-fold domains"/>
    <property type="match status" value="1"/>
</dbReference>
<dbReference type="Pfam" id="PF02812">
    <property type="entry name" value="ELFV_dehydrog_N"/>
    <property type="match status" value="1"/>
</dbReference>
<dbReference type="InterPro" id="IPR006096">
    <property type="entry name" value="Glu/Leu/Phe/Val/Trp_DH_C"/>
</dbReference>
<comment type="similarity">
    <text evidence="2 5">Belongs to the Glu/Leu/Phe/Val dehydrogenases family.</text>
</comment>
<dbReference type="InterPro" id="IPR006095">
    <property type="entry name" value="Glu/Leu/Phe/Val/Trp_DH"/>
</dbReference>
<dbReference type="PRINTS" id="PR00082">
    <property type="entry name" value="GLFDHDRGNASE"/>
</dbReference>
<dbReference type="PANTHER" id="PTHR42722">
    <property type="entry name" value="LEUCINE DEHYDROGENASE"/>
    <property type="match status" value="1"/>
</dbReference>
<dbReference type="InterPro" id="IPR033524">
    <property type="entry name" value="Glu/Leu/Phe/Val_DH_AS"/>
</dbReference>
<gene>
    <name evidence="7" type="primary">ldh</name>
    <name evidence="7" type="ORF">GCM10011357_09850</name>
</gene>
<evidence type="ECO:0000256" key="4">
    <source>
        <dbReference type="ARBA" id="ARBA00023027"/>
    </source>
</evidence>
<evidence type="ECO:0000256" key="3">
    <source>
        <dbReference type="ARBA" id="ARBA00023002"/>
    </source>
</evidence>
<dbReference type="PANTHER" id="PTHR42722:SF1">
    <property type="entry name" value="VALINE DEHYDROGENASE"/>
    <property type="match status" value="1"/>
</dbReference>
<dbReference type="PIRSF" id="PIRSF000188">
    <property type="entry name" value="Phe_leu_dh"/>
    <property type="match status" value="1"/>
</dbReference>
<dbReference type="Proteomes" id="UP000614272">
    <property type="component" value="Unassembled WGS sequence"/>
</dbReference>
<accession>A0ABQ1R2V4</accession>
<dbReference type="Pfam" id="PF00208">
    <property type="entry name" value="ELFV_dehydrog"/>
    <property type="match status" value="1"/>
</dbReference>
<keyword evidence="4" id="KW-0520">NAD</keyword>
<evidence type="ECO:0000256" key="2">
    <source>
        <dbReference type="ARBA" id="ARBA00006382"/>
    </source>
</evidence>
<name>A0ABQ1R2V4_9ALTE</name>
<dbReference type="InterPro" id="IPR006097">
    <property type="entry name" value="Glu/Leu/Phe/Val/Trp_DH_dimer"/>
</dbReference>
<dbReference type="InterPro" id="IPR016211">
    <property type="entry name" value="Glu/Phe/Leu/Val/Trp_DH_bac/arc"/>
</dbReference>
<evidence type="ECO:0000256" key="1">
    <source>
        <dbReference type="ARBA" id="ARBA00003868"/>
    </source>
</evidence>
<protein>
    <submittedName>
        <fullName evidence="7">Leucine dehydrogenase</fullName>
    </submittedName>
</protein>
<comment type="function">
    <text evidence="1">Catalyzes the reversible oxidative deamination of glutamate to alpha-ketoglutarate and ammonia.</text>
</comment>
<dbReference type="InterPro" id="IPR036291">
    <property type="entry name" value="NAD(P)-bd_dom_sf"/>
</dbReference>
<evidence type="ECO:0000256" key="5">
    <source>
        <dbReference type="RuleBase" id="RU004417"/>
    </source>
</evidence>
<keyword evidence="3 5" id="KW-0560">Oxidoreductase</keyword>
<dbReference type="Gene3D" id="3.40.50.10860">
    <property type="entry name" value="Leucine Dehydrogenase, chain A, domain 1"/>
    <property type="match status" value="1"/>
</dbReference>
<evidence type="ECO:0000313" key="8">
    <source>
        <dbReference type="Proteomes" id="UP000614272"/>
    </source>
</evidence>
<dbReference type="Gene3D" id="3.40.50.720">
    <property type="entry name" value="NAD(P)-binding Rossmann-like Domain"/>
    <property type="match status" value="1"/>
</dbReference>
<evidence type="ECO:0000313" key="7">
    <source>
        <dbReference type="EMBL" id="GGD56313.1"/>
    </source>
</evidence>
<dbReference type="SUPFAM" id="SSF53223">
    <property type="entry name" value="Aminoacid dehydrogenase-like, N-terminal domain"/>
    <property type="match status" value="1"/>
</dbReference>
<keyword evidence="8" id="KW-1185">Reference proteome</keyword>
<proteinExistence type="inferred from homology"/>
<dbReference type="EMBL" id="BMGJ01000003">
    <property type="protein sequence ID" value="GGD56313.1"/>
    <property type="molecule type" value="Genomic_DNA"/>
</dbReference>
<organism evidence="7 8">
    <name type="scientific">Lacimicrobium alkaliphilum</name>
    <dbReference type="NCBI Taxonomy" id="1526571"/>
    <lineage>
        <taxon>Bacteria</taxon>
        <taxon>Pseudomonadati</taxon>
        <taxon>Pseudomonadota</taxon>
        <taxon>Gammaproteobacteria</taxon>
        <taxon>Alteromonadales</taxon>
        <taxon>Alteromonadaceae</taxon>
        <taxon>Lacimicrobium</taxon>
    </lineage>
</organism>
<dbReference type="SMART" id="SM00839">
    <property type="entry name" value="ELFV_dehydrog"/>
    <property type="match status" value="1"/>
</dbReference>
<evidence type="ECO:0000259" key="6">
    <source>
        <dbReference type="SMART" id="SM00839"/>
    </source>
</evidence>
<reference evidence="8" key="1">
    <citation type="journal article" date="2019" name="Int. J. Syst. Evol. Microbiol.">
        <title>The Global Catalogue of Microorganisms (GCM) 10K type strain sequencing project: providing services to taxonomists for standard genome sequencing and annotation.</title>
        <authorList>
            <consortium name="The Broad Institute Genomics Platform"/>
            <consortium name="The Broad Institute Genome Sequencing Center for Infectious Disease"/>
            <person name="Wu L."/>
            <person name="Ma J."/>
        </authorList>
    </citation>
    <scope>NUCLEOTIDE SEQUENCE [LARGE SCALE GENOMIC DNA]</scope>
    <source>
        <strain evidence="8">CGMCC 1.12923</strain>
    </source>
</reference>
<dbReference type="PROSITE" id="PS00074">
    <property type="entry name" value="GLFV_DEHYDROGENASE"/>
    <property type="match status" value="1"/>
</dbReference>